<evidence type="ECO:0000256" key="1">
    <source>
        <dbReference type="ARBA" id="ARBA00004196"/>
    </source>
</evidence>
<dbReference type="SUPFAM" id="SSF52833">
    <property type="entry name" value="Thioredoxin-like"/>
    <property type="match status" value="1"/>
</dbReference>
<comment type="caution">
    <text evidence="7">The sequence shown here is derived from an EMBL/GenBank/DDBJ whole genome shotgun (WGS) entry which is preliminary data.</text>
</comment>
<feature type="domain" description="Thioredoxin" evidence="6">
    <location>
        <begin position="591"/>
        <end position="726"/>
    </location>
</feature>
<evidence type="ECO:0000313" key="8">
    <source>
        <dbReference type="Proteomes" id="UP000076586"/>
    </source>
</evidence>
<evidence type="ECO:0000256" key="5">
    <source>
        <dbReference type="SAM" id="SignalP"/>
    </source>
</evidence>
<gene>
    <name evidence="7" type="ORF">PJIAN_1586</name>
</gene>
<dbReference type="CDD" id="cd02966">
    <property type="entry name" value="TlpA_like_family"/>
    <property type="match status" value="1"/>
</dbReference>
<dbReference type="InterPro" id="IPR012336">
    <property type="entry name" value="Thioredoxin-like_fold"/>
</dbReference>
<reference evidence="8" key="2">
    <citation type="journal article" date="2017" name="Genome Announc.">
        <title>Draft genome sequence of Paludibacter jiangxiensis NM7(T), a propionate-producing fermentative bacterium.</title>
        <authorList>
            <person name="Qiu Y.-L."/>
            <person name="Tourlousse D.M."/>
            <person name="Matsuura N."/>
            <person name="Ohashi A."/>
            <person name="Sekiguchi Y."/>
        </authorList>
    </citation>
    <scope>NUCLEOTIDE SEQUENCE [LARGE SCALE GENOMIC DNA]</scope>
    <source>
        <strain evidence="8">NM7</strain>
    </source>
</reference>
<dbReference type="GO" id="GO:0030313">
    <property type="term" value="C:cell envelope"/>
    <property type="evidence" value="ECO:0007669"/>
    <property type="project" value="UniProtKB-SubCell"/>
</dbReference>
<organism evidence="7 8">
    <name type="scientific">Paludibacter jiangxiensis</name>
    <dbReference type="NCBI Taxonomy" id="681398"/>
    <lineage>
        <taxon>Bacteria</taxon>
        <taxon>Pseudomonadati</taxon>
        <taxon>Bacteroidota</taxon>
        <taxon>Bacteroidia</taxon>
        <taxon>Bacteroidales</taxon>
        <taxon>Paludibacteraceae</taxon>
        <taxon>Paludibacter</taxon>
    </lineage>
</organism>
<dbReference type="PANTHER" id="PTHR42852:SF6">
    <property type="entry name" value="THIOL:DISULFIDE INTERCHANGE PROTEIN DSBE"/>
    <property type="match status" value="1"/>
</dbReference>
<keyword evidence="8" id="KW-1185">Reference proteome</keyword>
<dbReference type="Gene3D" id="3.40.30.10">
    <property type="entry name" value="Glutaredoxin"/>
    <property type="match status" value="1"/>
</dbReference>
<keyword evidence="5" id="KW-0732">Signal</keyword>
<keyword evidence="3" id="KW-1015">Disulfide bond</keyword>
<sequence>MKHTTLTLAFLVLCVLTGIAQKRTIVNPAYEVKNTGIYNVTKIELTDTATLLSMHITFVPHWWVTYDSVDVIRDCATGTEYKLKALKGGTLNKYIWMPDSGDSTVVLVYPPLPASVKKIDFNKHIFGISLDRTAARTRKSAVVSPAIDKWIKEQLDKAPKKTLDNYELSSFFVEKQSRLIGCIKGYDSRLGFSTGIIYVANELTREDYPVVIKIEPDGRFEAEIPMHMPKYTLAVFNERYTLPFYIEPGQTLCMILDWDECLTANRKANIRYQFKRVEYRGALASLNKELLAYPASQFSYETFDKKRKTMTPLDFKADQMQEYDNNMAQYNEYVKQHSLSQKAKTLLRNRIMLENANNLFNYTMDRDYYAKQDSTNKVLKIPVPVSFFDFLKQLPLNDPSLLACNEFSEFINRFEYNDLFLKAQVQFNKSQIANQPKPEKNFLEYLDEEKISIPTEDRKFLSILFKEHKTDDDRKQLEEMSEVAKNFSEKYQEHLQKYSQKYTIPLIQTNNANSEIEIWKLKEGILNNELGLKPNLAYEITKVRSLNFSFKNAASKDNATALWNFLKQGIHTPYLATTGQELLSKAFPERQAASKPLPQSTYADVFRKIIEPFKGKVLFVDFWATTCGPCVGGIKDMKATRVKYANNPNFDFIFITDQRSSPEKDYNDFVKEQEMKNTYRLSIDDFNMLRQLFKFNGIPRYVVIDQKGDVLNDKFEMWNFETELRKIVPAYNN</sequence>
<dbReference type="PROSITE" id="PS51352">
    <property type="entry name" value="THIOREDOXIN_2"/>
    <property type="match status" value="1"/>
</dbReference>
<proteinExistence type="predicted"/>
<evidence type="ECO:0000259" key="6">
    <source>
        <dbReference type="PROSITE" id="PS51352"/>
    </source>
</evidence>
<feature type="signal peptide" evidence="5">
    <location>
        <begin position="1"/>
        <end position="22"/>
    </location>
</feature>
<evidence type="ECO:0000313" key="7">
    <source>
        <dbReference type="EMBL" id="GAT61996.1"/>
    </source>
</evidence>
<keyword evidence="4" id="KW-0676">Redox-active center</keyword>
<name>A0A161LI53_9BACT</name>
<protein>
    <submittedName>
        <fullName evidence="7">Thiol-disulfide isomerase or thioredoxin</fullName>
    </submittedName>
</protein>
<dbReference type="InterPro" id="IPR050553">
    <property type="entry name" value="Thioredoxin_ResA/DsbE_sf"/>
</dbReference>
<evidence type="ECO:0000256" key="2">
    <source>
        <dbReference type="ARBA" id="ARBA00022748"/>
    </source>
</evidence>
<feature type="chain" id="PRO_5007824077" evidence="5">
    <location>
        <begin position="23"/>
        <end position="733"/>
    </location>
</feature>
<dbReference type="PANTHER" id="PTHR42852">
    <property type="entry name" value="THIOL:DISULFIDE INTERCHANGE PROTEIN DSBE"/>
    <property type="match status" value="1"/>
</dbReference>
<dbReference type="AlphaFoldDB" id="A0A161LI53"/>
<dbReference type="GO" id="GO:0017004">
    <property type="term" value="P:cytochrome complex assembly"/>
    <property type="evidence" value="ECO:0007669"/>
    <property type="project" value="UniProtKB-KW"/>
</dbReference>
<keyword evidence="2" id="KW-0201">Cytochrome c-type biogenesis</keyword>
<dbReference type="GO" id="GO:0016853">
    <property type="term" value="F:isomerase activity"/>
    <property type="evidence" value="ECO:0007669"/>
    <property type="project" value="UniProtKB-KW"/>
</dbReference>
<dbReference type="OrthoDB" id="1096670at2"/>
<reference evidence="8" key="1">
    <citation type="submission" date="2016-04" db="EMBL/GenBank/DDBJ databases">
        <title>Draft genome sequence of Paludibacter jiangxiensis strain NM7.</title>
        <authorList>
            <person name="Qiu Y."/>
            <person name="Matsuura N."/>
            <person name="Ohashi A."/>
            <person name="Tourlousse M.D."/>
            <person name="Sekiguchi Y."/>
        </authorList>
    </citation>
    <scope>NUCLEOTIDE SEQUENCE [LARGE SCALE GENOMIC DNA]</scope>
    <source>
        <strain evidence="8">NM7</strain>
    </source>
</reference>
<keyword evidence="7" id="KW-0413">Isomerase</keyword>
<dbReference type="Proteomes" id="UP000076586">
    <property type="component" value="Unassembled WGS sequence"/>
</dbReference>
<evidence type="ECO:0000256" key="4">
    <source>
        <dbReference type="ARBA" id="ARBA00023284"/>
    </source>
</evidence>
<evidence type="ECO:0000256" key="3">
    <source>
        <dbReference type="ARBA" id="ARBA00023157"/>
    </source>
</evidence>
<dbReference type="RefSeq" id="WP_068701836.1">
    <property type="nucleotide sequence ID" value="NZ_BDCR01000001.1"/>
</dbReference>
<accession>A0A161LI53</accession>
<dbReference type="Pfam" id="PF13905">
    <property type="entry name" value="Thioredoxin_8"/>
    <property type="match status" value="1"/>
</dbReference>
<dbReference type="STRING" id="681398.PJIAN_1586"/>
<dbReference type="EMBL" id="BDCR01000001">
    <property type="protein sequence ID" value="GAT61996.1"/>
    <property type="molecule type" value="Genomic_DNA"/>
</dbReference>
<dbReference type="InterPro" id="IPR013766">
    <property type="entry name" value="Thioredoxin_domain"/>
</dbReference>
<dbReference type="InterPro" id="IPR036249">
    <property type="entry name" value="Thioredoxin-like_sf"/>
</dbReference>
<comment type="subcellular location">
    <subcellularLocation>
        <location evidence="1">Cell envelope</location>
    </subcellularLocation>
</comment>